<evidence type="ECO:0000313" key="1">
    <source>
        <dbReference type="EMBL" id="KAF5949971.1"/>
    </source>
</evidence>
<protein>
    <submittedName>
        <fullName evidence="1">Uncharacterized protein</fullName>
    </submittedName>
</protein>
<dbReference type="EMBL" id="JACBKZ010000005">
    <property type="protein sequence ID" value="KAF5949971.1"/>
    <property type="molecule type" value="Genomic_DNA"/>
</dbReference>
<gene>
    <name evidence="1" type="ORF">HYC85_011964</name>
</gene>
<proteinExistence type="predicted"/>
<sequence>MGVFEYRGLFSNGSVVTDRVLFGKEVSGLSCMGALGYGWLKIRRIYEAWVFGVGRWW</sequence>
<evidence type="ECO:0000313" key="2">
    <source>
        <dbReference type="Proteomes" id="UP000593564"/>
    </source>
</evidence>
<accession>A0A7J7HCK3</accession>
<reference evidence="2" key="1">
    <citation type="journal article" date="2020" name="Nat. Commun.">
        <title>Genome assembly of wild tea tree DASZ reveals pedigree and selection history of tea varieties.</title>
        <authorList>
            <person name="Zhang W."/>
            <person name="Zhang Y."/>
            <person name="Qiu H."/>
            <person name="Guo Y."/>
            <person name="Wan H."/>
            <person name="Zhang X."/>
            <person name="Scossa F."/>
            <person name="Alseekh S."/>
            <person name="Zhang Q."/>
            <person name="Wang P."/>
            <person name="Xu L."/>
            <person name="Schmidt M.H."/>
            <person name="Jia X."/>
            <person name="Li D."/>
            <person name="Zhu A."/>
            <person name="Guo F."/>
            <person name="Chen W."/>
            <person name="Ni D."/>
            <person name="Usadel B."/>
            <person name="Fernie A.R."/>
            <person name="Wen W."/>
        </authorList>
    </citation>
    <scope>NUCLEOTIDE SEQUENCE [LARGE SCALE GENOMIC DNA]</scope>
    <source>
        <strain evidence="2">cv. G240</strain>
    </source>
</reference>
<keyword evidence="2" id="KW-1185">Reference proteome</keyword>
<organism evidence="1 2">
    <name type="scientific">Camellia sinensis</name>
    <name type="common">Tea plant</name>
    <name type="synonym">Thea sinensis</name>
    <dbReference type="NCBI Taxonomy" id="4442"/>
    <lineage>
        <taxon>Eukaryota</taxon>
        <taxon>Viridiplantae</taxon>
        <taxon>Streptophyta</taxon>
        <taxon>Embryophyta</taxon>
        <taxon>Tracheophyta</taxon>
        <taxon>Spermatophyta</taxon>
        <taxon>Magnoliopsida</taxon>
        <taxon>eudicotyledons</taxon>
        <taxon>Gunneridae</taxon>
        <taxon>Pentapetalae</taxon>
        <taxon>asterids</taxon>
        <taxon>Ericales</taxon>
        <taxon>Theaceae</taxon>
        <taxon>Camellia</taxon>
    </lineage>
</organism>
<dbReference type="Proteomes" id="UP000593564">
    <property type="component" value="Unassembled WGS sequence"/>
</dbReference>
<name>A0A7J7HCK3_CAMSI</name>
<comment type="caution">
    <text evidence="1">The sequence shown here is derived from an EMBL/GenBank/DDBJ whole genome shotgun (WGS) entry which is preliminary data.</text>
</comment>
<dbReference type="AlphaFoldDB" id="A0A7J7HCK3"/>
<reference evidence="1 2" key="2">
    <citation type="submission" date="2020-07" db="EMBL/GenBank/DDBJ databases">
        <title>Genome assembly of wild tea tree DASZ reveals pedigree and selection history of tea varieties.</title>
        <authorList>
            <person name="Zhang W."/>
        </authorList>
    </citation>
    <scope>NUCLEOTIDE SEQUENCE [LARGE SCALE GENOMIC DNA]</scope>
    <source>
        <strain evidence="2">cv. G240</strain>
        <tissue evidence="1">Leaf</tissue>
    </source>
</reference>